<evidence type="ECO:0000313" key="2">
    <source>
        <dbReference type="Proteomes" id="UP001162992"/>
    </source>
</evidence>
<name>A0ACC2CKR2_DIPCM</name>
<evidence type="ECO:0000313" key="1">
    <source>
        <dbReference type="EMBL" id="KAJ7542572.1"/>
    </source>
</evidence>
<dbReference type="Proteomes" id="UP001162992">
    <property type="component" value="Chromosome 9"/>
</dbReference>
<gene>
    <name evidence="1" type="ORF">O6H91_09G001300</name>
</gene>
<dbReference type="EMBL" id="CM055100">
    <property type="protein sequence ID" value="KAJ7542572.1"/>
    <property type="molecule type" value="Genomic_DNA"/>
</dbReference>
<reference evidence="2" key="1">
    <citation type="journal article" date="2024" name="Proc. Natl. Acad. Sci. U.S.A.">
        <title>Extraordinary preservation of gene collinearity over three hundred million years revealed in homosporous lycophytes.</title>
        <authorList>
            <person name="Li C."/>
            <person name="Wickell D."/>
            <person name="Kuo L.Y."/>
            <person name="Chen X."/>
            <person name="Nie B."/>
            <person name="Liao X."/>
            <person name="Peng D."/>
            <person name="Ji J."/>
            <person name="Jenkins J."/>
            <person name="Williams M."/>
            <person name="Shu S."/>
            <person name="Plott C."/>
            <person name="Barry K."/>
            <person name="Rajasekar S."/>
            <person name="Grimwood J."/>
            <person name="Han X."/>
            <person name="Sun S."/>
            <person name="Hou Z."/>
            <person name="He W."/>
            <person name="Dai G."/>
            <person name="Sun C."/>
            <person name="Schmutz J."/>
            <person name="Leebens-Mack J.H."/>
            <person name="Li F.W."/>
            <person name="Wang L."/>
        </authorList>
    </citation>
    <scope>NUCLEOTIDE SEQUENCE [LARGE SCALE GENOMIC DNA]</scope>
    <source>
        <strain evidence="2">cv. PW_Plant_1</strain>
    </source>
</reference>
<proteinExistence type="predicted"/>
<accession>A0ACC2CKR2</accession>
<organism evidence="1 2">
    <name type="scientific">Diphasiastrum complanatum</name>
    <name type="common">Issler's clubmoss</name>
    <name type="synonym">Lycopodium complanatum</name>
    <dbReference type="NCBI Taxonomy" id="34168"/>
    <lineage>
        <taxon>Eukaryota</taxon>
        <taxon>Viridiplantae</taxon>
        <taxon>Streptophyta</taxon>
        <taxon>Embryophyta</taxon>
        <taxon>Tracheophyta</taxon>
        <taxon>Lycopodiopsida</taxon>
        <taxon>Lycopodiales</taxon>
        <taxon>Lycopodiaceae</taxon>
        <taxon>Lycopodioideae</taxon>
        <taxon>Diphasiastrum</taxon>
    </lineage>
</organism>
<protein>
    <submittedName>
        <fullName evidence="1">Uncharacterized protein</fullName>
    </submittedName>
</protein>
<keyword evidence="2" id="KW-1185">Reference proteome</keyword>
<sequence>MVHCSRCRIDWAQRDGILLLEVDRLMRPGGYFTWSSPPAYKDDDEDRRVWKDMDSVARRLCRSIAAKEGQTVIWVKPSTNEYYRKRPEGTDPPLCRTTDDPDAAWHVPIMACISPMSEYNEFVQGSGLMPWPKQLISPPPRLQELNIKAKTFQRDTTVWATKGRFLLEAVGIADRT</sequence>
<comment type="caution">
    <text evidence="1">The sequence shown here is derived from an EMBL/GenBank/DDBJ whole genome shotgun (WGS) entry which is preliminary data.</text>
</comment>